<dbReference type="InterPro" id="IPR001810">
    <property type="entry name" value="F-box_dom"/>
</dbReference>
<dbReference type="EMBL" id="HBET01016726">
    <property type="protein sequence ID" value="CAD8566938.1"/>
    <property type="molecule type" value="Transcribed_RNA"/>
</dbReference>
<dbReference type="Proteomes" id="UP000325113">
    <property type="component" value="Unassembled WGS sequence"/>
</dbReference>
<keyword evidence="8" id="KW-1185">Reference proteome</keyword>
<evidence type="ECO:0000313" key="7">
    <source>
        <dbReference type="Proteomes" id="UP000322899"/>
    </source>
</evidence>
<feature type="domain" description="F-box" evidence="1">
    <location>
        <begin position="55"/>
        <end position="84"/>
    </location>
</feature>
<evidence type="ECO:0000313" key="5">
    <source>
        <dbReference type="EMBL" id="KAA0157997.1"/>
    </source>
</evidence>
<dbReference type="AlphaFoldDB" id="A0A5A8CN83"/>
<evidence type="ECO:0000313" key="4">
    <source>
        <dbReference type="EMBL" id="KAA0154198.1"/>
    </source>
</evidence>
<proteinExistence type="predicted"/>
<dbReference type="EMBL" id="VLTM01000094">
    <property type="protein sequence ID" value="KAA0154198.1"/>
    <property type="molecule type" value="Genomic_DNA"/>
</dbReference>
<evidence type="ECO:0000313" key="9">
    <source>
        <dbReference type="Proteomes" id="UP000324907"/>
    </source>
</evidence>
<evidence type="ECO:0000313" key="6">
    <source>
        <dbReference type="EMBL" id="KAA0169848.1"/>
    </source>
</evidence>
<dbReference type="Proteomes" id="UP000324907">
    <property type="component" value="Unassembled WGS sequence"/>
</dbReference>
<sequence length="134" mass="14837">MAKATSCRAGGDECLAIVLHPAVQFAQAFAAKQVVLRRRRAMALLFEDDSSGGALRFLDDESMCRCAAVCTAWRRATSRDAVWVGMLQRDWSLSLSALDLRGRDCPPAKEVYRLMRTAMRSILRGEQVPGELFG</sequence>
<name>A0A5A8CN83_CAFRO</name>
<dbReference type="EMBL" id="VLTN01000040">
    <property type="protein sequence ID" value="KAA0149719.1"/>
    <property type="molecule type" value="Genomic_DNA"/>
</dbReference>
<dbReference type="OrthoDB" id="2095648at2759"/>
<accession>A0A5A8CN83</accession>
<reference evidence="7 8" key="1">
    <citation type="submission" date="2019-07" db="EMBL/GenBank/DDBJ databases">
        <title>Genomes of Cafeteria roenbergensis.</title>
        <authorList>
            <person name="Fischer M.G."/>
            <person name="Hackl T."/>
            <person name="Roman M."/>
        </authorList>
    </citation>
    <scope>NUCLEOTIDE SEQUENCE [LARGE SCALE GENOMIC DNA]</scope>
    <source>
        <strain evidence="3 8">BVI</strain>
        <strain evidence="4 10">Cflag</strain>
        <strain evidence="6 7">E4-10P</strain>
        <strain evidence="5 9">RCC970-E3</strain>
    </source>
</reference>
<evidence type="ECO:0000259" key="1">
    <source>
        <dbReference type="Pfam" id="PF12937"/>
    </source>
</evidence>
<dbReference type="Pfam" id="PF12937">
    <property type="entry name" value="F-box-like"/>
    <property type="match status" value="1"/>
</dbReference>
<evidence type="ECO:0000313" key="8">
    <source>
        <dbReference type="Proteomes" id="UP000323011"/>
    </source>
</evidence>
<gene>
    <name evidence="2" type="ORF">CROE0942_LOCUS11317</name>
    <name evidence="6" type="ORF">FNF27_06871</name>
    <name evidence="5" type="ORF">FNF28_06420</name>
    <name evidence="3" type="ORF">FNF29_05730</name>
    <name evidence="4" type="ORF">FNF31_06335</name>
</gene>
<evidence type="ECO:0000313" key="10">
    <source>
        <dbReference type="Proteomes" id="UP000325113"/>
    </source>
</evidence>
<evidence type="ECO:0000313" key="2">
    <source>
        <dbReference type="EMBL" id="CAD8566938.1"/>
    </source>
</evidence>
<dbReference type="Gene3D" id="1.20.1280.50">
    <property type="match status" value="1"/>
</dbReference>
<dbReference type="Proteomes" id="UP000323011">
    <property type="component" value="Unassembled WGS sequence"/>
</dbReference>
<organism evidence="4 10">
    <name type="scientific">Cafeteria roenbergensis</name>
    <name type="common">Marine flagellate</name>
    <dbReference type="NCBI Taxonomy" id="33653"/>
    <lineage>
        <taxon>Eukaryota</taxon>
        <taxon>Sar</taxon>
        <taxon>Stramenopiles</taxon>
        <taxon>Bigyra</taxon>
        <taxon>Opalozoa</taxon>
        <taxon>Bicosoecida</taxon>
        <taxon>Cafeteriaceae</taxon>
        <taxon>Cafeteria</taxon>
    </lineage>
</organism>
<dbReference type="EMBL" id="VLTO01000066">
    <property type="protein sequence ID" value="KAA0169848.1"/>
    <property type="molecule type" value="Genomic_DNA"/>
</dbReference>
<reference evidence="2" key="2">
    <citation type="submission" date="2021-01" db="EMBL/GenBank/DDBJ databases">
        <authorList>
            <person name="Corre E."/>
            <person name="Pelletier E."/>
            <person name="Niang G."/>
            <person name="Scheremetjew M."/>
            <person name="Finn R."/>
            <person name="Kale V."/>
            <person name="Holt S."/>
            <person name="Cochrane G."/>
            <person name="Meng A."/>
            <person name="Brown T."/>
            <person name="Cohen L."/>
        </authorList>
    </citation>
    <scope>NUCLEOTIDE SEQUENCE</scope>
    <source>
        <strain evidence="2">E4-10</strain>
    </source>
</reference>
<evidence type="ECO:0000313" key="3">
    <source>
        <dbReference type="EMBL" id="KAA0149719.1"/>
    </source>
</evidence>
<protein>
    <recommendedName>
        <fullName evidence="1">F-box domain-containing protein</fullName>
    </recommendedName>
</protein>
<dbReference type="EMBL" id="VLTL01000161">
    <property type="protein sequence ID" value="KAA0157997.1"/>
    <property type="molecule type" value="Genomic_DNA"/>
</dbReference>
<dbReference type="Proteomes" id="UP000322899">
    <property type="component" value="Unassembled WGS sequence"/>
</dbReference>
<dbReference type="InterPro" id="IPR036047">
    <property type="entry name" value="F-box-like_dom_sf"/>
</dbReference>
<dbReference type="SUPFAM" id="SSF81383">
    <property type="entry name" value="F-box domain"/>
    <property type="match status" value="1"/>
</dbReference>